<evidence type="ECO:0000256" key="1">
    <source>
        <dbReference type="ARBA" id="ARBA00000590"/>
    </source>
</evidence>
<feature type="transmembrane region" description="Helical" evidence="15">
    <location>
        <begin position="69"/>
        <end position="93"/>
    </location>
</feature>
<keyword evidence="7" id="KW-1003">Cell membrane</keyword>
<dbReference type="GO" id="GO:0042383">
    <property type="term" value="C:sarcolemma"/>
    <property type="evidence" value="ECO:0007669"/>
    <property type="project" value="UniProtKB-SubCell"/>
</dbReference>
<dbReference type="PANTHER" id="PTHR23503">
    <property type="entry name" value="SOLUTE CARRIER FAMILY 2"/>
    <property type="match status" value="1"/>
</dbReference>
<name>A0A9Q0Y142_9SAUR</name>
<dbReference type="PROSITE" id="PS00216">
    <property type="entry name" value="SUGAR_TRANSPORT_1"/>
    <property type="match status" value="1"/>
</dbReference>
<evidence type="ECO:0000256" key="10">
    <source>
        <dbReference type="ARBA" id="ARBA00022989"/>
    </source>
</evidence>
<proteinExistence type="inferred from homology"/>
<evidence type="ECO:0000256" key="8">
    <source>
        <dbReference type="ARBA" id="ARBA00022597"/>
    </source>
</evidence>
<evidence type="ECO:0000256" key="7">
    <source>
        <dbReference type="ARBA" id="ARBA00022475"/>
    </source>
</evidence>
<keyword evidence="18" id="KW-1185">Reference proteome</keyword>
<dbReference type="FunFam" id="1.20.1250.20:FF:001511">
    <property type="entry name" value="Solute carrier family 2, facilitated glucose transporter member 5"/>
    <property type="match status" value="1"/>
</dbReference>
<dbReference type="InterPro" id="IPR045263">
    <property type="entry name" value="GLUT"/>
</dbReference>
<comment type="similarity">
    <text evidence="4">Belongs to the major facilitator superfamily. Sugar transporter (TC 2.A.1.1) family. Glucose transporter subfamily.</text>
</comment>
<evidence type="ECO:0000256" key="6">
    <source>
        <dbReference type="ARBA" id="ARBA00022448"/>
    </source>
</evidence>
<evidence type="ECO:0000259" key="16">
    <source>
        <dbReference type="PROSITE" id="PS50850"/>
    </source>
</evidence>
<dbReference type="PANTHER" id="PTHR23503:SF32">
    <property type="entry name" value="SOLUTE CARRIER FAMILY 2, FACILITATED GLUCOSE TRANSPORTER MEMBER 5"/>
    <property type="match status" value="1"/>
</dbReference>
<evidence type="ECO:0000256" key="12">
    <source>
        <dbReference type="ARBA" id="ARBA00029961"/>
    </source>
</evidence>
<evidence type="ECO:0000256" key="4">
    <source>
        <dbReference type="ARBA" id="ARBA00007004"/>
    </source>
</evidence>
<feature type="transmembrane region" description="Helical" evidence="15">
    <location>
        <begin position="439"/>
        <end position="459"/>
    </location>
</feature>
<feature type="transmembrane region" description="Helical" evidence="15">
    <location>
        <begin position="316"/>
        <end position="338"/>
    </location>
</feature>
<comment type="subcellular location">
    <subcellularLocation>
        <location evidence="2">Cell membrane</location>
        <location evidence="2">Sarcolemma</location>
    </subcellularLocation>
    <subcellularLocation>
        <location evidence="3">Cell membrane</location>
        <topology evidence="3">Multi-pass membrane protein</topology>
    </subcellularLocation>
</comment>
<dbReference type="GO" id="GO:0055056">
    <property type="term" value="F:D-glucose transmembrane transporter activity"/>
    <property type="evidence" value="ECO:0007669"/>
    <property type="project" value="TreeGrafter"/>
</dbReference>
<dbReference type="AlphaFoldDB" id="A0A9Q0Y142"/>
<evidence type="ECO:0000256" key="13">
    <source>
        <dbReference type="ARBA" id="ARBA00031099"/>
    </source>
</evidence>
<organism evidence="17 18">
    <name type="scientific">Phrynocephalus forsythii</name>
    <dbReference type="NCBI Taxonomy" id="171643"/>
    <lineage>
        <taxon>Eukaryota</taxon>
        <taxon>Metazoa</taxon>
        <taxon>Chordata</taxon>
        <taxon>Craniata</taxon>
        <taxon>Vertebrata</taxon>
        <taxon>Euteleostomi</taxon>
        <taxon>Lepidosauria</taxon>
        <taxon>Squamata</taxon>
        <taxon>Bifurcata</taxon>
        <taxon>Unidentata</taxon>
        <taxon>Episquamata</taxon>
        <taxon>Toxicofera</taxon>
        <taxon>Iguania</taxon>
        <taxon>Acrodonta</taxon>
        <taxon>Agamidae</taxon>
        <taxon>Agaminae</taxon>
        <taxon>Phrynocephalus</taxon>
    </lineage>
</organism>
<dbReference type="InterPro" id="IPR005829">
    <property type="entry name" value="Sugar_transporter_CS"/>
</dbReference>
<dbReference type="OrthoDB" id="4540492at2759"/>
<keyword evidence="11 15" id="KW-0472">Membrane</keyword>
<dbReference type="InterPro" id="IPR003663">
    <property type="entry name" value="Sugar/inositol_transpt"/>
</dbReference>
<evidence type="ECO:0000256" key="15">
    <source>
        <dbReference type="SAM" id="Phobius"/>
    </source>
</evidence>
<dbReference type="SUPFAM" id="SSF103473">
    <property type="entry name" value="MFS general substrate transporter"/>
    <property type="match status" value="1"/>
</dbReference>
<dbReference type="GO" id="GO:0070837">
    <property type="term" value="P:dehydroascorbic acid transport"/>
    <property type="evidence" value="ECO:0007669"/>
    <property type="project" value="TreeGrafter"/>
</dbReference>
<dbReference type="InterPro" id="IPR020846">
    <property type="entry name" value="MFS_dom"/>
</dbReference>
<dbReference type="EMBL" id="JAPFRF010000003">
    <property type="protein sequence ID" value="KAJ7338159.1"/>
    <property type="molecule type" value="Genomic_DNA"/>
</dbReference>
<evidence type="ECO:0000313" key="18">
    <source>
        <dbReference type="Proteomes" id="UP001142489"/>
    </source>
</evidence>
<evidence type="ECO:0000256" key="9">
    <source>
        <dbReference type="ARBA" id="ARBA00022692"/>
    </source>
</evidence>
<feature type="transmembrane region" description="Helical" evidence="15">
    <location>
        <begin position="413"/>
        <end position="433"/>
    </location>
</feature>
<feature type="transmembrane region" description="Helical" evidence="15">
    <location>
        <begin position="345"/>
        <end position="365"/>
    </location>
</feature>
<evidence type="ECO:0000313" key="17">
    <source>
        <dbReference type="EMBL" id="KAJ7338159.1"/>
    </source>
</evidence>
<accession>A0A9Q0Y142</accession>
<dbReference type="PRINTS" id="PR00171">
    <property type="entry name" value="SUGRTRNSPORT"/>
</dbReference>
<feature type="domain" description="Major facilitator superfamily (MFS) profile" evidence="16">
    <location>
        <begin position="24"/>
        <end position="466"/>
    </location>
</feature>
<dbReference type="GO" id="GO:0005353">
    <property type="term" value="F:fructose transmembrane transporter activity"/>
    <property type="evidence" value="ECO:0007669"/>
    <property type="project" value="UniProtKB-ARBA"/>
</dbReference>
<sequence>MKKVEVGKEEGSRKVKLTNTLIRVSVASSLLSMQHGYNLWIVYSPSALMQDFYNISKVEEMKDPETQMVLIGITFALFPFGGIFGALTVGYLVDKFGREWVSLRILGTAYRPEALLSWTPSDGFPWSFILFCSRSLRISCICIISSVVPLYIGEVAPKSLRGGMIAMSLFFMNTGVVVAQIGALREILGTKKGWPILMGLAGLMPLTQLALLFSCPESPRYLLIQKRDEQSAREALKSLRERRNVDDEIEELRQEDLAERTEKAMTSFKLLRNPNLQWHVITIIVLMGGQQLSGVNAAYYYSERIFLSTKVGIDNVRFVTIAITALLWIGFFLAIFLADSMGRRTLALIGFGISAIICILITMTLEMQDTIQEMTYISTILLESFLFAYTLGPGPVPLILTVELFLQSTRSSACVIAGFVQWFINFLTGVSFYHIETRIGPYCFLIFFPICAATFFYIFKMVPETKDRTFLDVRRIMAIHTARKIQVQGPAGK</sequence>
<dbReference type="PROSITE" id="PS50850">
    <property type="entry name" value="MFS"/>
    <property type="match status" value="1"/>
</dbReference>
<protein>
    <recommendedName>
        <fullName evidence="5">Solute carrier family 2, facilitated glucose transporter member 5</fullName>
    </recommendedName>
    <alternativeName>
        <fullName evidence="13">Fructose transporter</fullName>
    </alternativeName>
    <alternativeName>
        <fullName evidence="12">Glucose transporter type 5, small intestine</fullName>
    </alternativeName>
</protein>
<keyword evidence="10 15" id="KW-1133">Transmembrane helix</keyword>
<gene>
    <name evidence="17" type="ORF">JRQ81_010789</name>
</gene>
<evidence type="ECO:0000256" key="3">
    <source>
        <dbReference type="ARBA" id="ARBA00004651"/>
    </source>
</evidence>
<dbReference type="Pfam" id="PF00083">
    <property type="entry name" value="Sugar_tr"/>
    <property type="match status" value="1"/>
</dbReference>
<evidence type="ECO:0000256" key="11">
    <source>
        <dbReference type="ARBA" id="ARBA00023136"/>
    </source>
</evidence>
<dbReference type="NCBIfam" id="TIGR00879">
    <property type="entry name" value="SP"/>
    <property type="match status" value="1"/>
</dbReference>
<reference evidence="17" key="1">
    <citation type="journal article" date="2023" name="DNA Res.">
        <title>Chromosome-level genome assembly of Phrynocephalus forsythii using third-generation DNA sequencing and Hi-C analysis.</title>
        <authorList>
            <person name="Qi Y."/>
            <person name="Zhao W."/>
            <person name="Zhao Y."/>
            <person name="Niu C."/>
            <person name="Cao S."/>
            <person name="Zhang Y."/>
        </authorList>
    </citation>
    <scope>NUCLEOTIDE SEQUENCE</scope>
    <source>
        <tissue evidence="17">Muscle</tissue>
    </source>
</reference>
<comment type="catalytic activity">
    <reaction evidence="1">
        <text>D-fructose(out) = D-fructose(in)</text>
        <dbReference type="Rhea" id="RHEA:60372"/>
        <dbReference type="ChEBI" id="CHEBI:37721"/>
    </reaction>
</comment>
<keyword evidence="9 15" id="KW-0812">Transmembrane</keyword>
<keyword evidence="6 14" id="KW-0813">Transport</keyword>
<feature type="transmembrane region" description="Helical" evidence="15">
    <location>
        <begin position="164"/>
        <end position="184"/>
    </location>
</feature>
<evidence type="ECO:0000256" key="14">
    <source>
        <dbReference type="RuleBase" id="RU003346"/>
    </source>
</evidence>
<dbReference type="Gene3D" id="1.20.1250.20">
    <property type="entry name" value="MFS general substrate transporter like domains"/>
    <property type="match status" value="1"/>
</dbReference>
<dbReference type="InterPro" id="IPR005828">
    <property type="entry name" value="MFS_sugar_transport-like"/>
</dbReference>
<feature type="transmembrane region" description="Helical" evidence="15">
    <location>
        <begin position="196"/>
        <end position="215"/>
    </location>
</feature>
<evidence type="ECO:0000256" key="2">
    <source>
        <dbReference type="ARBA" id="ARBA00004135"/>
    </source>
</evidence>
<dbReference type="GO" id="GO:0046323">
    <property type="term" value="P:D-glucose import"/>
    <property type="evidence" value="ECO:0007669"/>
    <property type="project" value="TreeGrafter"/>
</dbReference>
<feature type="transmembrane region" description="Helical" evidence="15">
    <location>
        <begin position="278"/>
        <end position="301"/>
    </location>
</feature>
<keyword evidence="8" id="KW-0762">Sugar transport</keyword>
<comment type="caution">
    <text evidence="17">The sequence shown here is derived from an EMBL/GenBank/DDBJ whole genome shotgun (WGS) entry which is preliminary data.</text>
</comment>
<feature type="transmembrane region" description="Helical" evidence="15">
    <location>
        <begin position="385"/>
        <end position="406"/>
    </location>
</feature>
<evidence type="ECO:0000256" key="5">
    <source>
        <dbReference type="ARBA" id="ARBA00015973"/>
    </source>
</evidence>
<dbReference type="GO" id="GO:1990539">
    <property type="term" value="P:fructose import across plasma membrane"/>
    <property type="evidence" value="ECO:0007669"/>
    <property type="project" value="UniProtKB-ARBA"/>
</dbReference>
<dbReference type="InterPro" id="IPR036259">
    <property type="entry name" value="MFS_trans_sf"/>
</dbReference>
<dbReference type="Proteomes" id="UP001142489">
    <property type="component" value="Unassembled WGS sequence"/>
</dbReference>